<gene>
    <name evidence="6" type="ORF">HDU87_003496</name>
</gene>
<name>A0AAD5TKW2_9FUNG</name>
<dbReference type="Gene3D" id="1.20.1280.20">
    <property type="entry name" value="HscB, C-terminal domain"/>
    <property type="match status" value="1"/>
</dbReference>
<dbReference type="Gene3D" id="1.10.287.110">
    <property type="entry name" value="DnaJ domain"/>
    <property type="match status" value="1"/>
</dbReference>
<proteinExistence type="inferred from homology"/>
<evidence type="ECO:0000256" key="4">
    <source>
        <dbReference type="SAM" id="MobiDB-lite"/>
    </source>
</evidence>
<reference evidence="6" key="1">
    <citation type="submission" date="2020-05" db="EMBL/GenBank/DDBJ databases">
        <title>Phylogenomic resolution of chytrid fungi.</title>
        <authorList>
            <person name="Stajich J.E."/>
            <person name="Amses K."/>
            <person name="Simmons R."/>
            <person name="Seto K."/>
            <person name="Myers J."/>
            <person name="Bonds A."/>
            <person name="Quandt C.A."/>
            <person name="Barry K."/>
            <person name="Liu P."/>
            <person name="Grigoriev I."/>
            <person name="Longcore J.E."/>
            <person name="James T.Y."/>
        </authorList>
    </citation>
    <scope>NUCLEOTIDE SEQUENCE</scope>
    <source>
        <strain evidence="6">JEL0379</strain>
    </source>
</reference>
<dbReference type="GO" id="GO:0001671">
    <property type="term" value="F:ATPase activator activity"/>
    <property type="evidence" value="ECO:0007669"/>
    <property type="project" value="InterPro"/>
</dbReference>
<dbReference type="InterPro" id="IPR036869">
    <property type="entry name" value="J_dom_sf"/>
</dbReference>
<dbReference type="PANTHER" id="PTHR14021:SF15">
    <property type="entry name" value="IRON-SULFUR CLUSTER CO-CHAPERONE PROTEIN HSCB"/>
    <property type="match status" value="1"/>
</dbReference>
<organism evidence="6 7">
    <name type="scientific">Geranomyces variabilis</name>
    <dbReference type="NCBI Taxonomy" id="109894"/>
    <lineage>
        <taxon>Eukaryota</taxon>
        <taxon>Fungi</taxon>
        <taxon>Fungi incertae sedis</taxon>
        <taxon>Chytridiomycota</taxon>
        <taxon>Chytridiomycota incertae sedis</taxon>
        <taxon>Chytridiomycetes</taxon>
        <taxon>Spizellomycetales</taxon>
        <taxon>Powellomycetaceae</taxon>
        <taxon>Geranomyces</taxon>
    </lineage>
</organism>
<evidence type="ECO:0000256" key="1">
    <source>
        <dbReference type="ARBA" id="ARBA00010476"/>
    </source>
</evidence>
<dbReference type="InterPro" id="IPR036386">
    <property type="entry name" value="HscB_C_sf"/>
</dbReference>
<evidence type="ECO:0000256" key="3">
    <source>
        <dbReference type="SAM" id="Coils"/>
    </source>
</evidence>
<dbReference type="AlphaFoldDB" id="A0AAD5TKW2"/>
<dbReference type="InterPro" id="IPR004640">
    <property type="entry name" value="HscB"/>
</dbReference>
<dbReference type="PANTHER" id="PTHR14021">
    <property type="entry name" value="IRON-SULFUR CLUSTER CO-CHAPERONE PROTEIN HSCB"/>
    <property type="match status" value="1"/>
</dbReference>
<dbReference type="SUPFAM" id="SSF46565">
    <property type="entry name" value="Chaperone J-domain"/>
    <property type="match status" value="1"/>
</dbReference>
<evidence type="ECO:0000313" key="7">
    <source>
        <dbReference type="Proteomes" id="UP001212152"/>
    </source>
</evidence>
<feature type="region of interest" description="Disordered" evidence="4">
    <location>
        <begin position="30"/>
        <end position="87"/>
    </location>
</feature>
<dbReference type="InterPro" id="IPR009073">
    <property type="entry name" value="HscB_oligo_C"/>
</dbReference>
<evidence type="ECO:0000313" key="6">
    <source>
        <dbReference type="EMBL" id="KAJ3178673.1"/>
    </source>
</evidence>
<comment type="similarity">
    <text evidence="1">Belongs to the HscB family.</text>
</comment>
<dbReference type="GO" id="GO:0051259">
    <property type="term" value="P:protein complex oligomerization"/>
    <property type="evidence" value="ECO:0007669"/>
    <property type="project" value="InterPro"/>
</dbReference>
<dbReference type="EMBL" id="JADGJQ010000025">
    <property type="protein sequence ID" value="KAJ3178673.1"/>
    <property type="molecule type" value="Genomic_DNA"/>
</dbReference>
<evidence type="ECO:0000256" key="2">
    <source>
        <dbReference type="ARBA" id="ARBA00023186"/>
    </source>
</evidence>
<keyword evidence="7" id="KW-1185">Reference proteome</keyword>
<dbReference type="Pfam" id="PF07743">
    <property type="entry name" value="HSCB_C"/>
    <property type="match status" value="1"/>
</dbReference>
<keyword evidence="2" id="KW-0143">Chaperone</keyword>
<protein>
    <recommendedName>
        <fullName evidence="5">Co-chaperone HscB C-terminal oligomerisation domain-containing protein</fullName>
    </recommendedName>
</protein>
<feature type="domain" description="Co-chaperone HscB C-terminal oligomerisation" evidence="5">
    <location>
        <begin position="211"/>
        <end position="281"/>
    </location>
</feature>
<accession>A0AAD5TKW2</accession>
<keyword evidence="3" id="KW-0175">Coiled coil</keyword>
<dbReference type="NCBIfam" id="TIGR00714">
    <property type="entry name" value="hscB"/>
    <property type="match status" value="1"/>
</dbReference>
<dbReference type="SUPFAM" id="SSF47144">
    <property type="entry name" value="HSC20 (HSCB), C-terminal oligomerisation domain"/>
    <property type="match status" value="1"/>
</dbReference>
<dbReference type="GO" id="GO:0005739">
    <property type="term" value="C:mitochondrion"/>
    <property type="evidence" value="ECO:0007669"/>
    <property type="project" value="TreeGrafter"/>
</dbReference>
<sequence>MSLSPLSSSPLSATCHVARRMLISATVPAARSGSCGRPRCNRRAFHPARPPAAAAPTPRRPLSTTTTAASSSPASPANPSVSSASTPKRTCWSCGAPIPRSAVFCPADNKLQPTFPESTYHDVLLPNTPHAEIPYAFDVDLRALRAAFLALQTRVHPDGFARASPTEKACADMQSSFINKGYQVLREPLSRAVYLLGMHGKVVGEKDGVADPELLMDVMESREALEDAQDEAEIQELKKQNSARVEETIKGISEAFRRKDIDRAKSLTVQLRYWQNIQKAADDWAPGKRVELEH</sequence>
<feature type="coiled-coil region" evidence="3">
    <location>
        <begin position="215"/>
        <end position="245"/>
    </location>
</feature>
<dbReference type="GO" id="GO:0051087">
    <property type="term" value="F:protein-folding chaperone binding"/>
    <property type="evidence" value="ECO:0007669"/>
    <property type="project" value="InterPro"/>
</dbReference>
<feature type="compositionally biased region" description="Low complexity" evidence="4">
    <location>
        <begin position="51"/>
        <end position="87"/>
    </location>
</feature>
<dbReference type="GO" id="GO:0044571">
    <property type="term" value="P:[2Fe-2S] cluster assembly"/>
    <property type="evidence" value="ECO:0007669"/>
    <property type="project" value="InterPro"/>
</dbReference>
<comment type="caution">
    <text evidence="6">The sequence shown here is derived from an EMBL/GenBank/DDBJ whole genome shotgun (WGS) entry which is preliminary data.</text>
</comment>
<dbReference type="Proteomes" id="UP001212152">
    <property type="component" value="Unassembled WGS sequence"/>
</dbReference>
<evidence type="ECO:0000259" key="5">
    <source>
        <dbReference type="Pfam" id="PF07743"/>
    </source>
</evidence>